<dbReference type="Proteomes" id="UP000052167">
    <property type="component" value="Unassembled WGS sequence"/>
</dbReference>
<keyword evidence="3" id="KW-1185">Reference proteome</keyword>
<protein>
    <submittedName>
        <fullName evidence="2">Uncharacterized protein</fullName>
    </submittedName>
</protein>
<dbReference type="RefSeq" id="WP_037163298.1">
    <property type="nucleotide sequence ID" value="NZ_CAJXID010000001.1"/>
</dbReference>
<evidence type="ECO:0000256" key="1">
    <source>
        <dbReference type="SAM" id="SignalP"/>
    </source>
</evidence>
<dbReference type="OrthoDB" id="8372022at2"/>
<keyword evidence="1" id="KW-0732">Signal</keyword>
<comment type="caution">
    <text evidence="2">The sequence shown here is derived from an EMBL/GenBank/DDBJ whole genome shotgun (WGS) entry which is preliminary data.</text>
</comment>
<evidence type="ECO:0000313" key="2">
    <source>
        <dbReference type="EMBL" id="KEQ10342.1"/>
    </source>
</evidence>
<accession>A0A922P0Y6</accession>
<evidence type="ECO:0000313" key="3">
    <source>
        <dbReference type="Proteomes" id="UP000052167"/>
    </source>
</evidence>
<feature type="signal peptide" evidence="1">
    <location>
        <begin position="1"/>
        <end position="19"/>
    </location>
</feature>
<feature type="chain" id="PRO_5036884199" evidence="1">
    <location>
        <begin position="20"/>
        <end position="163"/>
    </location>
</feature>
<dbReference type="EMBL" id="JOKJ01000003">
    <property type="protein sequence ID" value="KEQ10342.1"/>
    <property type="molecule type" value="Genomic_DNA"/>
</dbReference>
<organism evidence="2 3">
    <name type="scientific">Pseudorhizobium pelagicum</name>
    <dbReference type="NCBI Taxonomy" id="1509405"/>
    <lineage>
        <taxon>Bacteria</taxon>
        <taxon>Pseudomonadati</taxon>
        <taxon>Pseudomonadota</taxon>
        <taxon>Alphaproteobacteria</taxon>
        <taxon>Hyphomicrobiales</taxon>
        <taxon>Rhizobiaceae</taxon>
        <taxon>Rhizobium/Agrobacterium group</taxon>
        <taxon>Pseudorhizobium</taxon>
    </lineage>
</organism>
<proteinExistence type="predicted"/>
<reference evidence="2 3" key="1">
    <citation type="submission" date="2014-06" db="EMBL/GenBank/DDBJ databases">
        <title>Rhizobium pelagicum/R2-400B4.</title>
        <authorList>
            <person name="Kimes N.E."/>
            <person name="Lopez-Perez M."/>
        </authorList>
    </citation>
    <scope>NUCLEOTIDE SEQUENCE [LARGE SCALE GENOMIC DNA]</scope>
    <source>
        <strain evidence="2 3">R2-400B4</strain>
    </source>
</reference>
<name>A0A922P0Y6_9HYPH</name>
<dbReference type="AlphaFoldDB" id="A0A922P0Y6"/>
<gene>
    <name evidence="2" type="ORF">GV68_15635</name>
</gene>
<sequence length="163" mass="17791">MRRLFSLCLLMAALPLLMAFRLETAARDPESLLYDVRGAFVAAKSDIPPLLVAETDRLVNEAIISTVRQRVLPRTILTVRIHRLMKFPVILGRKREAAVSVKAVSVANGEVIAEGSFSVTVYSLNAGGIDLLLAERIAERVASEFQLSGERRSTLATALSSGR</sequence>